<dbReference type="PANTHER" id="PTHR13018:SF83">
    <property type="entry name" value="RRM DOMAIN-CONTAINING PROTEIN"/>
    <property type="match status" value="1"/>
</dbReference>
<evidence type="ECO:0000313" key="6">
    <source>
        <dbReference type="EMBL" id="GBF89796.1"/>
    </source>
</evidence>
<feature type="compositionally biased region" description="Gly residues" evidence="2">
    <location>
        <begin position="867"/>
        <end position="883"/>
    </location>
</feature>
<dbReference type="InterPro" id="IPR027815">
    <property type="entry name" value="CSC1/OSCA1-like_cyt"/>
</dbReference>
<feature type="coiled-coil region" evidence="1">
    <location>
        <begin position="260"/>
        <end position="287"/>
    </location>
</feature>
<feature type="transmembrane region" description="Helical" evidence="3">
    <location>
        <begin position="57"/>
        <end position="78"/>
    </location>
</feature>
<dbReference type="OrthoDB" id="297739at2759"/>
<sequence>MPLIPSAEVFARYGRWRPPDAAKASAALRAEQAHHDFFGAWSTRLRDLKEFGTGHLLYFHFLRWMAATFAALSLLIAAPQIAINARGAYYAAEQGGLAVSTLGNFGRVSVAHAHDGAAATVVADALFRRERNVTLAFLSDASLPAAWAGTLNKRDAVVAMSALDTIGAAAFFAAALALAFVSRRLCAQADSSTVTIHDYSIRVQRLPQDASAEELVVHVEMVRAYGTLLGLVMRRGAALEALRRAVAQLQQRAEAEPAVDAALEERVGRARAELRTLTQRITDEQAQAASRRTVAAFVTFREEAGKAACLRAQPRSRMRQHALAISDAPEPSDVKYENVEHGAASRAARRALTATLQYASLAVGFALISAASAMRFNQAGILGVDRAACNRRCDYQGSAGVLSLSVPNRELYQACASTTRRPDGGACSAGEAVCYKCYCYEAIGAGMVGEAAYCMGVAGVLVLQYAAQALNVLGILLINMVLVWSSRWLTLFEKHHTRSQEARSLAQKLFLAQFLNSAISTIIANAHLPGLSKLIAGTRGIYTDLTPNWYKTVGVSILTSQLLATALRVATLAANAALLLWRRRAAPRRPTQAALTEALRGPAFELDARYGEHLNVVFVTLLLCGGVPAAYLSAALWFGAAYWTEKWELLRLSRRPVAYGGDLSESVNGLLPFAAVFHFIFSLWAFSFFGTPTSRLLTPGFGRFIAAASARLEPLWRDASGLPPQLAAARLTSATGLHLLAALVVVVGVLFVKLTLTAWLQAGRAALSLLGLIADAQEQELSGAPEFAIALRTQLLVGGSTYAIQAQPEYEAAFGRPDAADGGGGGGGEGEAAAAAAAAAGAQGGPRRDSPRAPPVREPSGSEARGDGGGAGSSGGGGGGSVGGERLSVAQRFRQARRNQVVPLPEEFRPAAASGRNRQVPGQRVRSGSKGSSGGGSSTSTSSSDAGGEQGGGA</sequence>
<dbReference type="STRING" id="307507.A0A2V0NQ85"/>
<dbReference type="InterPro" id="IPR049452">
    <property type="entry name" value="Anoctamin_TM"/>
</dbReference>
<name>A0A2V0NQ85_9CHLO</name>
<proteinExistence type="predicted"/>
<comment type="caution">
    <text evidence="6">The sequence shown here is derived from an EMBL/GenBank/DDBJ whole genome shotgun (WGS) entry which is preliminary data.</text>
</comment>
<dbReference type="Proteomes" id="UP000247498">
    <property type="component" value="Unassembled WGS sequence"/>
</dbReference>
<dbReference type="GO" id="GO:0005886">
    <property type="term" value="C:plasma membrane"/>
    <property type="evidence" value="ECO:0007669"/>
    <property type="project" value="TreeGrafter"/>
</dbReference>
<dbReference type="Pfam" id="PF14703">
    <property type="entry name" value="PHM7_cyt"/>
    <property type="match status" value="1"/>
</dbReference>
<reference evidence="6 7" key="1">
    <citation type="journal article" date="2018" name="Sci. Rep.">
        <title>Raphidocelis subcapitata (=Pseudokirchneriella subcapitata) provides an insight into genome evolution and environmental adaptations in the Sphaeropleales.</title>
        <authorList>
            <person name="Suzuki S."/>
            <person name="Yamaguchi H."/>
            <person name="Nakajima N."/>
            <person name="Kawachi M."/>
        </authorList>
    </citation>
    <scope>NUCLEOTIDE SEQUENCE [LARGE SCALE GENOMIC DNA]</scope>
    <source>
        <strain evidence="6 7">NIES-35</strain>
    </source>
</reference>
<feature type="transmembrane region" description="Helical" evidence="3">
    <location>
        <begin position="557"/>
        <end position="581"/>
    </location>
</feature>
<organism evidence="6 7">
    <name type="scientific">Raphidocelis subcapitata</name>
    <dbReference type="NCBI Taxonomy" id="307507"/>
    <lineage>
        <taxon>Eukaryota</taxon>
        <taxon>Viridiplantae</taxon>
        <taxon>Chlorophyta</taxon>
        <taxon>core chlorophytes</taxon>
        <taxon>Chlorophyceae</taxon>
        <taxon>CS clade</taxon>
        <taxon>Sphaeropleales</taxon>
        <taxon>Selenastraceae</taxon>
        <taxon>Raphidocelis</taxon>
    </lineage>
</organism>
<feature type="transmembrane region" description="Helical" evidence="3">
    <location>
        <begin position="616"/>
        <end position="643"/>
    </location>
</feature>
<dbReference type="EMBL" id="BDRX01000012">
    <property type="protein sequence ID" value="GBF89796.1"/>
    <property type="molecule type" value="Genomic_DNA"/>
</dbReference>
<evidence type="ECO:0000259" key="4">
    <source>
        <dbReference type="Pfam" id="PF04547"/>
    </source>
</evidence>
<feature type="domain" description="Anoctamin transmembrane" evidence="4">
    <location>
        <begin position="461"/>
        <end position="523"/>
    </location>
</feature>
<feature type="compositionally biased region" description="Low complexity" evidence="2">
    <location>
        <begin position="831"/>
        <end position="841"/>
    </location>
</feature>
<feature type="transmembrane region" description="Helical" evidence="3">
    <location>
        <begin position="465"/>
        <end position="484"/>
    </location>
</feature>
<feature type="region of interest" description="Disordered" evidence="2">
    <location>
        <begin position="814"/>
        <end position="954"/>
    </location>
</feature>
<dbReference type="InParanoid" id="A0A2V0NQ85"/>
<evidence type="ECO:0000313" key="7">
    <source>
        <dbReference type="Proteomes" id="UP000247498"/>
    </source>
</evidence>
<feature type="transmembrane region" description="Helical" evidence="3">
    <location>
        <begin position="670"/>
        <end position="689"/>
    </location>
</feature>
<keyword evidence="7" id="KW-1185">Reference proteome</keyword>
<dbReference type="PANTHER" id="PTHR13018">
    <property type="entry name" value="PROBABLE MEMBRANE PROTEIN DUF221-RELATED"/>
    <property type="match status" value="1"/>
</dbReference>
<accession>A0A2V0NQ85</accession>
<keyword evidence="3" id="KW-1133">Transmembrane helix</keyword>
<dbReference type="GO" id="GO:0005227">
    <property type="term" value="F:calcium-activated cation channel activity"/>
    <property type="evidence" value="ECO:0007669"/>
    <property type="project" value="InterPro"/>
</dbReference>
<evidence type="ECO:0000256" key="1">
    <source>
        <dbReference type="SAM" id="Coils"/>
    </source>
</evidence>
<gene>
    <name evidence="6" type="ORF">Rsub_02966</name>
</gene>
<keyword evidence="1" id="KW-0175">Coiled coil</keyword>
<feature type="transmembrane region" description="Helical" evidence="3">
    <location>
        <begin position="739"/>
        <end position="760"/>
    </location>
</feature>
<dbReference type="AlphaFoldDB" id="A0A2V0NQ85"/>
<protein>
    <submittedName>
        <fullName evidence="6">Uncharacterized protein</fullName>
    </submittedName>
</protein>
<evidence type="ECO:0000256" key="2">
    <source>
        <dbReference type="SAM" id="MobiDB-lite"/>
    </source>
</evidence>
<dbReference type="Pfam" id="PF04547">
    <property type="entry name" value="Anoctamin"/>
    <property type="match status" value="1"/>
</dbReference>
<dbReference type="InterPro" id="IPR045122">
    <property type="entry name" value="Csc1-like"/>
</dbReference>
<keyword evidence="3" id="KW-0812">Transmembrane</keyword>
<keyword evidence="3" id="KW-0472">Membrane</keyword>
<feature type="domain" description="CSC1/OSCA1-like cytosolic" evidence="5">
    <location>
        <begin position="208"/>
        <end position="338"/>
    </location>
</feature>
<feature type="transmembrane region" description="Helical" evidence="3">
    <location>
        <begin position="156"/>
        <end position="181"/>
    </location>
</feature>
<feature type="transmembrane region" description="Helical" evidence="3">
    <location>
        <begin position="505"/>
        <end position="524"/>
    </location>
</feature>
<feature type="compositionally biased region" description="Gly residues" evidence="2">
    <location>
        <begin position="821"/>
        <end position="830"/>
    </location>
</feature>
<evidence type="ECO:0000256" key="3">
    <source>
        <dbReference type="SAM" id="Phobius"/>
    </source>
</evidence>
<evidence type="ECO:0000259" key="5">
    <source>
        <dbReference type="Pfam" id="PF14703"/>
    </source>
</evidence>